<sequence>MEKKMSWTVADAVDYKGFPAD</sequence>
<proteinExistence type="predicted"/>
<name>A0A392U2G5_9FABA</name>
<dbReference type="EMBL" id="LXQA010698305">
    <property type="protein sequence ID" value="MCI66586.1"/>
    <property type="molecule type" value="Genomic_DNA"/>
</dbReference>
<protein>
    <submittedName>
        <fullName evidence="1">Uncharacterized protein</fullName>
    </submittedName>
</protein>
<comment type="caution">
    <text evidence="1">The sequence shown here is derived from an EMBL/GenBank/DDBJ whole genome shotgun (WGS) entry which is preliminary data.</text>
</comment>
<accession>A0A392U2G5</accession>
<keyword evidence="2" id="KW-1185">Reference proteome</keyword>
<organism evidence="1 2">
    <name type="scientific">Trifolium medium</name>
    <dbReference type="NCBI Taxonomy" id="97028"/>
    <lineage>
        <taxon>Eukaryota</taxon>
        <taxon>Viridiplantae</taxon>
        <taxon>Streptophyta</taxon>
        <taxon>Embryophyta</taxon>
        <taxon>Tracheophyta</taxon>
        <taxon>Spermatophyta</taxon>
        <taxon>Magnoliopsida</taxon>
        <taxon>eudicotyledons</taxon>
        <taxon>Gunneridae</taxon>
        <taxon>Pentapetalae</taxon>
        <taxon>rosids</taxon>
        <taxon>fabids</taxon>
        <taxon>Fabales</taxon>
        <taxon>Fabaceae</taxon>
        <taxon>Papilionoideae</taxon>
        <taxon>50 kb inversion clade</taxon>
        <taxon>NPAAA clade</taxon>
        <taxon>Hologalegina</taxon>
        <taxon>IRL clade</taxon>
        <taxon>Trifolieae</taxon>
        <taxon>Trifolium</taxon>
    </lineage>
</organism>
<feature type="non-terminal residue" evidence="1">
    <location>
        <position position="21"/>
    </location>
</feature>
<dbReference type="Proteomes" id="UP000265520">
    <property type="component" value="Unassembled WGS sequence"/>
</dbReference>
<evidence type="ECO:0000313" key="2">
    <source>
        <dbReference type="Proteomes" id="UP000265520"/>
    </source>
</evidence>
<evidence type="ECO:0000313" key="1">
    <source>
        <dbReference type="EMBL" id="MCI66586.1"/>
    </source>
</evidence>
<reference evidence="1 2" key="1">
    <citation type="journal article" date="2018" name="Front. Plant Sci.">
        <title>Red Clover (Trifolium pratense) and Zigzag Clover (T. medium) - A Picture of Genomic Similarities and Differences.</title>
        <authorList>
            <person name="Dluhosova J."/>
            <person name="Istvanek J."/>
            <person name="Nedelnik J."/>
            <person name="Repkova J."/>
        </authorList>
    </citation>
    <scope>NUCLEOTIDE SEQUENCE [LARGE SCALE GENOMIC DNA]</scope>
    <source>
        <strain evidence="2">cv. 10/8</strain>
        <tissue evidence="1">Leaf</tissue>
    </source>
</reference>
<dbReference type="AlphaFoldDB" id="A0A392U2G5"/>